<dbReference type="Gene3D" id="3.40.50.1100">
    <property type="match status" value="2"/>
</dbReference>
<evidence type="ECO:0000313" key="1">
    <source>
        <dbReference type="EMBL" id="GJT60510.1"/>
    </source>
</evidence>
<comment type="caution">
    <text evidence="1">The sequence shown here is derived from an EMBL/GenBank/DDBJ whole genome shotgun (WGS) entry which is preliminary data.</text>
</comment>
<dbReference type="Proteomes" id="UP001151760">
    <property type="component" value="Unassembled WGS sequence"/>
</dbReference>
<proteinExistence type="predicted"/>
<protein>
    <submittedName>
        <fullName evidence="1">Ribonuclease H-like domain-containing protein</fullName>
    </submittedName>
</protein>
<gene>
    <name evidence="1" type="ORF">Tco_1004043</name>
</gene>
<dbReference type="InterPro" id="IPR036052">
    <property type="entry name" value="TrpB-like_PALP_sf"/>
</dbReference>
<name>A0ABQ5FC41_9ASTR</name>
<keyword evidence="2" id="KW-1185">Reference proteome</keyword>
<reference evidence="1" key="2">
    <citation type="submission" date="2022-01" db="EMBL/GenBank/DDBJ databases">
        <authorList>
            <person name="Yamashiro T."/>
            <person name="Shiraishi A."/>
            <person name="Satake H."/>
            <person name="Nakayama K."/>
        </authorList>
    </citation>
    <scope>NUCLEOTIDE SEQUENCE</scope>
</reference>
<dbReference type="SUPFAM" id="SSF53686">
    <property type="entry name" value="Tryptophan synthase beta subunit-like PLP-dependent enzymes"/>
    <property type="match status" value="1"/>
</dbReference>
<reference evidence="1" key="1">
    <citation type="journal article" date="2022" name="Int. J. Mol. Sci.">
        <title>Draft Genome of Tanacetum Coccineum: Genomic Comparison of Closely Related Tanacetum-Family Plants.</title>
        <authorList>
            <person name="Yamashiro T."/>
            <person name="Shiraishi A."/>
            <person name="Nakayama K."/>
            <person name="Satake H."/>
        </authorList>
    </citation>
    <scope>NUCLEOTIDE SEQUENCE</scope>
</reference>
<organism evidence="1 2">
    <name type="scientific">Tanacetum coccineum</name>
    <dbReference type="NCBI Taxonomy" id="301880"/>
    <lineage>
        <taxon>Eukaryota</taxon>
        <taxon>Viridiplantae</taxon>
        <taxon>Streptophyta</taxon>
        <taxon>Embryophyta</taxon>
        <taxon>Tracheophyta</taxon>
        <taxon>Spermatophyta</taxon>
        <taxon>Magnoliopsida</taxon>
        <taxon>eudicotyledons</taxon>
        <taxon>Gunneridae</taxon>
        <taxon>Pentapetalae</taxon>
        <taxon>asterids</taxon>
        <taxon>campanulids</taxon>
        <taxon>Asterales</taxon>
        <taxon>Asteraceae</taxon>
        <taxon>Asteroideae</taxon>
        <taxon>Anthemideae</taxon>
        <taxon>Anthemidinae</taxon>
        <taxon>Tanacetum</taxon>
    </lineage>
</organism>
<evidence type="ECO:0000313" key="2">
    <source>
        <dbReference type="Proteomes" id="UP001151760"/>
    </source>
</evidence>
<sequence>MNDLGVKRCGIRHTGSFKDLGVTILVSQVNRLRKMGKYLVGVGCTSTGDTSAALSAYCVAAGILLQLSSTCSWLGRLVSGQIERTRRFCFWKEPTPNGLSRCSWIFSDFVQCLDLEEKVTTADEMHCIIDSKVRKGCRTDMEWKSLKFRQKKEATQVRVLIIIDIAKQSFVISLSSAHFIYASDMPFETDFGICGYWIVGSRLKKALIAESVRDYHNWCKQVKERSKTLRSVATKSTCPLGSTIDEGDEEITVALGTLSQSFSIGTLNNLVQMDNYIDDNYGLLYFTHKEEMDLETAQTNTTAKLPLLKQGEYDMWKLRIEQYFQVQDYALWDVIENGNSFKPAAQTTTNADGSSTTLIPGPVTADEKTQKKNDVKAKSMLLMALPNEHLLTFNQYKDAKTLFAAIQTRFGGNDATKKTQKTLLKQIQLAILGENISQEDLNLKFLRCLPSEWNTHVVVWRNKPDLDTISFDDLYNNFKIIEQEVKGTASSSSQNVAFVSSSSSTNEVNTAYGVSVANTQVSLAST</sequence>
<accession>A0ABQ5FC41</accession>
<dbReference type="EMBL" id="BQNB010017206">
    <property type="protein sequence ID" value="GJT60510.1"/>
    <property type="molecule type" value="Genomic_DNA"/>
</dbReference>